<dbReference type="GO" id="GO:0016491">
    <property type="term" value="F:oxidoreductase activity"/>
    <property type="evidence" value="ECO:0007669"/>
    <property type="project" value="UniProtKB-KW"/>
</dbReference>
<protein>
    <recommendedName>
        <fullName evidence="5">F420-non-reducing hydrogenase iron-sulfur subunit D domain-containing protein</fullName>
    </recommendedName>
</protein>
<keyword evidence="2" id="KW-0560">Oxidoreductase</keyword>
<evidence type="ECO:0000256" key="1">
    <source>
        <dbReference type="ARBA" id="ARBA00022723"/>
    </source>
</evidence>
<accession>A0A2M7KAE2</accession>
<evidence type="ECO:0000256" key="4">
    <source>
        <dbReference type="ARBA" id="ARBA00023014"/>
    </source>
</evidence>
<keyword evidence="3" id="KW-0408">Iron</keyword>
<evidence type="ECO:0000256" key="2">
    <source>
        <dbReference type="ARBA" id="ARBA00023002"/>
    </source>
</evidence>
<sequence length="140" mass="15584">MANFEPKIVGFLCNWCTYAGADLAGTSRIQYPPNIRPIRVMCSGSVDSVYILRALLEGADGVFIGGCHPGDCHYVSGNYKERRRITVLKSILKSLGLDDGRVWIRWVSASEGKRYADSISEMTSHLKRLGPNPVSKYWSL</sequence>
<evidence type="ECO:0000313" key="6">
    <source>
        <dbReference type="EMBL" id="PIX35104.1"/>
    </source>
</evidence>
<name>A0A2M7KAE2_9BACT</name>
<dbReference type="AlphaFoldDB" id="A0A2M7KAE2"/>
<dbReference type="GO" id="GO:0051536">
    <property type="term" value="F:iron-sulfur cluster binding"/>
    <property type="evidence" value="ECO:0007669"/>
    <property type="project" value="UniProtKB-KW"/>
</dbReference>
<feature type="domain" description="F420-non-reducing hydrogenase iron-sulfur subunit D" evidence="5">
    <location>
        <begin position="8"/>
        <end position="130"/>
    </location>
</feature>
<dbReference type="EMBL" id="PFIP01000020">
    <property type="protein sequence ID" value="PIX35104.1"/>
    <property type="molecule type" value="Genomic_DNA"/>
</dbReference>
<evidence type="ECO:0000259" key="5">
    <source>
        <dbReference type="Pfam" id="PF02662"/>
    </source>
</evidence>
<dbReference type="Pfam" id="PF02662">
    <property type="entry name" value="FlpD"/>
    <property type="match status" value="1"/>
</dbReference>
<dbReference type="Proteomes" id="UP000231493">
    <property type="component" value="Unassembled WGS sequence"/>
</dbReference>
<dbReference type="GO" id="GO:0046872">
    <property type="term" value="F:metal ion binding"/>
    <property type="evidence" value="ECO:0007669"/>
    <property type="project" value="UniProtKB-KW"/>
</dbReference>
<keyword evidence="4" id="KW-0411">Iron-sulfur</keyword>
<comment type="caution">
    <text evidence="6">The sequence shown here is derived from an EMBL/GenBank/DDBJ whole genome shotgun (WGS) entry which is preliminary data.</text>
</comment>
<organism evidence="6 9">
    <name type="scientific">Candidatus Infernicultor aquiphilus</name>
    <dbReference type="NCBI Taxonomy" id="1805029"/>
    <lineage>
        <taxon>Bacteria</taxon>
        <taxon>Pseudomonadati</taxon>
        <taxon>Atribacterota</taxon>
        <taxon>Candidatus Phoenicimicrobiia</taxon>
        <taxon>Candidatus Pheonicimicrobiales</taxon>
        <taxon>Candidatus Phoenicimicrobiaceae</taxon>
        <taxon>Candidatus Infernicultor</taxon>
    </lineage>
</organism>
<evidence type="ECO:0000313" key="8">
    <source>
        <dbReference type="Proteomes" id="UP000230646"/>
    </source>
</evidence>
<accession>A0A2M7PLT2</accession>
<dbReference type="RefSeq" id="WP_406608237.1">
    <property type="nucleotide sequence ID" value="NZ_PFKO01000325.1"/>
</dbReference>
<reference evidence="6" key="2">
    <citation type="submission" date="2017-09" db="EMBL/GenBank/DDBJ databases">
        <title>Depth-based differentiation of microbial function through sediment-hosted aquifers and enrichment of novel symbionts in the deep terrestrial subsurface.</title>
        <authorList>
            <person name="Probst A.J."/>
            <person name="Ladd B."/>
            <person name="Jarett J.K."/>
            <person name="Geller-Mcgrath D.E."/>
            <person name="Sieber C.M.K."/>
            <person name="Emerson J.B."/>
            <person name="Anantharaman K."/>
            <person name="Thomas B.C."/>
            <person name="Malmstrom R."/>
            <person name="Stieglmeier M."/>
            <person name="Klingl A."/>
            <person name="Woyke T."/>
            <person name="Ryan C.M."/>
            <person name="Banfield J.F."/>
        </authorList>
    </citation>
    <scope>NUCLEOTIDE SEQUENCE</scope>
    <source>
        <strain evidence="6">CG_4_8_14_3_um_filter_34_18</strain>
    </source>
</reference>
<keyword evidence="1" id="KW-0479">Metal-binding</keyword>
<evidence type="ECO:0000313" key="7">
    <source>
        <dbReference type="EMBL" id="PIY31558.1"/>
    </source>
</evidence>
<dbReference type="EMBL" id="PFKO01000325">
    <property type="protein sequence ID" value="PIY31558.1"/>
    <property type="molecule type" value="Genomic_DNA"/>
</dbReference>
<reference evidence="8 9" key="1">
    <citation type="submission" date="2017-09" db="EMBL/GenBank/DDBJ databases">
        <title>Depth-based differentiation of microbial function through sediment-hosted aquifers and enrichment of novel symbionts in the deep terrestrial subsurface.</title>
        <authorList>
            <person name="Probst A.J."/>
            <person name="Ladd B."/>
            <person name="Jarett J.K."/>
            <person name="Geller-Mcgrath D.E."/>
            <person name="Sieber C.M."/>
            <person name="Emerson J.B."/>
            <person name="Anantharaman K."/>
            <person name="Thomas B.C."/>
            <person name="Malmstrom R."/>
            <person name="Stieglmeier M."/>
            <person name="Klingl A."/>
            <person name="Woyke T."/>
            <person name="Ryan C.M."/>
            <person name="Banfield J.F."/>
        </authorList>
    </citation>
    <scope>NUCLEOTIDE SEQUENCE [LARGE SCALE GENOMIC DNA]</scope>
    <source>
        <strain evidence="7">CG_4_10_14_3_um_filter_34_13</strain>
    </source>
</reference>
<evidence type="ECO:0000256" key="3">
    <source>
        <dbReference type="ARBA" id="ARBA00023004"/>
    </source>
</evidence>
<evidence type="ECO:0000313" key="9">
    <source>
        <dbReference type="Proteomes" id="UP000231493"/>
    </source>
</evidence>
<gene>
    <name evidence="7" type="ORF">COZ07_08810</name>
    <name evidence="6" type="ORF">COZ58_01345</name>
</gene>
<proteinExistence type="predicted"/>
<dbReference type="Proteomes" id="UP000230646">
    <property type="component" value="Unassembled WGS sequence"/>
</dbReference>
<dbReference type="InterPro" id="IPR003813">
    <property type="entry name" value="MvhD/FlpD"/>
</dbReference>